<dbReference type="GO" id="GO:0006412">
    <property type="term" value="P:translation"/>
    <property type="evidence" value="ECO:0007669"/>
    <property type="project" value="UniProtKB-UniRule"/>
</dbReference>
<dbReference type="RefSeq" id="WP_185192323.1">
    <property type="nucleotide sequence ID" value="NZ_JACKXD010000002.1"/>
</dbReference>
<evidence type="ECO:0000313" key="8">
    <source>
        <dbReference type="Proteomes" id="UP000546257"/>
    </source>
</evidence>
<dbReference type="HAMAP" id="MF_00508">
    <property type="entry name" value="Ribosomal_uS10"/>
    <property type="match status" value="1"/>
</dbReference>
<keyword evidence="2 4" id="KW-0689">Ribosomal protein</keyword>
<dbReference type="AlphaFoldDB" id="A0A7J9SG66"/>
<dbReference type="SUPFAM" id="SSF54999">
    <property type="entry name" value="Ribosomal protein S10"/>
    <property type="match status" value="1"/>
</dbReference>
<evidence type="ECO:0000256" key="5">
    <source>
        <dbReference type="SAM" id="MobiDB-lite"/>
    </source>
</evidence>
<comment type="caution">
    <text evidence="7">The sequence shown here is derived from an EMBL/GenBank/DDBJ whole genome shotgun (WGS) entry which is preliminary data.</text>
</comment>
<comment type="subunit">
    <text evidence="4">Part of the 30S ribosomal subunit.</text>
</comment>
<evidence type="ECO:0000256" key="2">
    <source>
        <dbReference type="ARBA" id="ARBA00022980"/>
    </source>
</evidence>
<protein>
    <recommendedName>
        <fullName evidence="4">Small ribosomal subunit protein uS10</fullName>
    </recommendedName>
</protein>
<evidence type="ECO:0000256" key="3">
    <source>
        <dbReference type="ARBA" id="ARBA00023274"/>
    </source>
</evidence>
<gene>
    <name evidence="4" type="primary">rps10</name>
    <name evidence="7" type="ORF">H5V44_06635</name>
</gene>
<dbReference type="InterPro" id="IPR036838">
    <property type="entry name" value="Ribosomal_uS10_dom_sf"/>
</dbReference>
<keyword evidence="8" id="KW-1185">Reference proteome</keyword>
<evidence type="ECO:0000313" key="7">
    <source>
        <dbReference type="EMBL" id="MBB6645964.1"/>
    </source>
</evidence>
<dbReference type="GO" id="GO:1990904">
    <property type="term" value="C:ribonucleoprotein complex"/>
    <property type="evidence" value="ECO:0007669"/>
    <property type="project" value="UniProtKB-KW"/>
</dbReference>
<dbReference type="InterPro" id="IPR027486">
    <property type="entry name" value="Ribosomal_uS10_dom"/>
</dbReference>
<accession>A0A7J9SG66</accession>
<dbReference type="GO" id="GO:0000049">
    <property type="term" value="F:tRNA binding"/>
    <property type="evidence" value="ECO:0007669"/>
    <property type="project" value="UniProtKB-UniRule"/>
</dbReference>
<evidence type="ECO:0000256" key="4">
    <source>
        <dbReference type="HAMAP-Rule" id="MF_00508"/>
    </source>
</evidence>
<dbReference type="Pfam" id="PF00338">
    <property type="entry name" value="Ribosomal_S10"/>
    <property type="match status" value="1"/>
</dbReference>
<reference evidence="7 8" key="1">
    <citation type="submission" date="2020-08" db="EMBL/GenBank/DDBJ databases">
        <authorList>
            <person name="Seo M.-J."/>
        </authorList>
    </citation>
    <scope>NUCLEOTIDE SEQUENCE [LARGE SCALE GENOMIC DNA]</scope>
    <source>
        <strain evidence="7 8">MBLA0160</strain>
    </source>
</reference>
<comment type="similarity">
    <text evidence="1 4">Belongs to the universal ribosomal protein uS10 family.</text>
</comment>
<evidence type="ECO:0000259" key="6">
    <source>
        <dbReference type="SMART" id="SM01403"/>
    </source>
</evidence>
<dbReference type="SMART" id="SM01403">
    <property type="entry name" value="Ribosomal_S10"/>
    <property type="match status" value="1"/>
</dbReference>
<dbReference type="Proteomes" id="UP000546257">
    <property type="component" value="Unassembled WGS sequence"/>
</dbReference>
<feature type="region of interest" description="Disordered" evidence="5">
    <location>
        <begin position="33"/>
        <end position="53"/>
    </location>
</feature>
<feature type="domain" description="Small ribosomal subunit protein uS10" evidence="6">
    <location>
        <begin position="6"/>
        <end position="98"/>
    </location>
</feature>
<comment type="function">
    <text evidence="4">Involved in the binding of tRNA to the ribosomes.</text>
</comment>
<evidence type="ECO:0000256" key="1">
    <source>
        <dbReference type="ARBA" id="ARBA00007102"/>
    </source>
</evidence>
<dbReference type="GO" id="GO:0003735">
    <property type="term" value="F:structural constituent of ribosome"/>
    <property type="evidence" value="ECO:0007669"/>
    <property type="project" value="InterPro"/>
</dbReference>
<dbReference type="EMBL" id="JACKXD010000002">
    <property type="protein sequence ID" value="MBB6645964.1"/>
    <property type="molecule type" value="Genomic_DNA"/>
</dbReference>
<dbReference type="Gene3D" id="3.30.70.600">
    <property type="entry name" value="Ribosomal protein S10 domain"/>
    <property type="match status" value="1"/>
</dbReference>
<dbReference type="InterPro" id="IPR001848">
    <property type="entry name" value="Ribosomal_uS10"/>
</dbReference>
<name>A0A7J9SG66_9EURY</name>
<organism evidence="7 8">
    <name type="scientific">Halobellus ruber</name>
    <dbReference type="NCBI Taxonomy" id="2761102"/>
    <lineage>
        <taxon>Archaea</taxon>
        <taxon>Methanobacteriati</taxon>
        <taxon>Methanobacteriota</taxon>
        <taxon>Stenosarchaea group</taxon>
        <taxon>Halobacteria</taxon>
        <taxon>Halobacteriales</taxon>
        <taxon>Haloferacaceae</taxon>
        <taxon>Halobellus</taxon>
    </lineage>
</organism>
<keyword evidence="3 4" id="KW-0687">Ribonucleoprotein</keyword>
<dbReference type="GO" id="GO:0005840">
    <property type="term" value="C:ribosome"/>
    <property type="evidence" value="ECO:0007669"/>
    <property type="project" value="UniProtKB-KW"/>
</dbReference>
<proteinExistence type="inferred from homology"/>
<sequence>MTFVTKLRFQSGNRYELESAVSDLKSMIERKGAECKGPHTDPPAELSVPQARTLGPGGEFPAWEYTVYSRRLEIHGNDHIAREVGHRKFPESVHVEIEVEHRKPAGHLDK</sequence>